<dbReference type="SMART" id="SM00389">
    <property type="entry name" value="HOX"/>
    <property type="match status" value="1"/>
</dbReference>
<dbReference type="InterPro" id="IPR001356">
    <property type="entry name" value="HD"/>
</dbReference>
<gene>
    <name evidence="3" type="ORF">TRFO_26582</name>
</gene>
<reference evidence="3" key="1">
    <citation type="submission" date="2016-10" db="EMBL/GenBank/DDBJ databases">
        <authorList>
            <person name="Benchimol M."/>
            <person name="Almeida L.G."/>
            <person name="Vasconcelos A.T."/>
            <person name="Perreira-Neves A."/>
            <person name="Rosa I.A."/>
            <person name="Tasca T."/>
            <person name="Bogo M.R."/>
            <person name="de Souza W."/>
        </authorList>
    </citation>
    <scope>NUCLEOTIDE SEQUENCE [LARGE SCALE GENOMIC DNA]</scope>
    <source>
        <strain evidence="3">K</strain>
    </source>
</reference>
<name>A0A1J4K3N8_9EUKA</name>
<evidence type="ECO:0000259" key="2">
    <source>
        <dbReference type="SMART" id="SM00389"/>
    </source>
</evidence>
<protein>
    <recommendedName>
        <fullName evidence="2">Homeobox domain-containing protein</fullName>
    </recommendedName>
</protein>
<dbReference type="RefSeq" id="XP_068358722.1">
    <property type="nucleotide sequence ID" value="XM_068505034.1"/>
</dbReference>
<keyword evidence="4" id="KW-1185">Reference proteome</keyword>
<dbReference type="Gene3D" id="1.10.10.60">
    <property type="entry name" value="Homeodomain-like"/>
    <property type="match status" value="1"/>
</dbReference>
<comment type="subcellular location">
    <subcellularLocation>
        <location evidence="1">Nucleus</location>
    </subcellularLocation>
</comment>
<dbReference type="SUPFAM" id="SSF46689">
    <property type="entry name" value="Homeodomain-like"/>
    <property type="match status" value="1"/>
</dbReference>
<keyword evidence="1" id="KW-0238">DNA-binding</keyword>
<sequence length="288" mass="33965">MITGMEDFPSMEFDKLQLHWDSHKNWSFVPRDIFSPITINDFLVDVDQIFWQTTLSKISNDIKRRNFIELILKSAKIELSAFRVIKQIISKYENQNETTNPIVNKIRFDIQNYIQNKNKNEKESKNQNQYFAHMENDCKTQNLFQNIIVVNSESKSETKCNNEAPQENSFVVRNKPVSPKTSKFNQFFSQSSSESDDGDDPDVFAGNHLKKLFLKEKRRTNFTEYQKDHLLKYSDHFLSSGYKYNPNLIKKISNETGLTCQQVKTFYSNFRSRSRLREKRTVSDKSSE</sequence>
<accession>A0A1J4K3N8</accession>
<feature type="domain" description="Homeobox" evidence="2">
    <location>
        <begin position="215"/>
        <end position="281"/>
    </location>
</feature>
<keyword evidence="1" id="KW-0371">Homeobox</keyword>
<dbReference type="GO" id="GO:0003677">
    <property type="term" value="F:DNA binding"/>
    <property type="evidence" value="ECO:0007669"/>
    <property type="project" value="UniProtKB-KW"/>
</dbReference>
<dbReference type="Pfam" id="PF00046">
    <property type="entry name" value="Homeodomain"/>
    <property type="match status" value="1"/>
</dbReference>
<evidence type="ECO:0000256" key="1">
    <source>
        <dbReference type="RuleBase" id="RU000682"/>
    </source>
</evidence>
<keyword evidence="1" id="KW-0539">Nucleus</keyword>
<dbReference type="Proteomes" id="UP000179807">
    <property type="component" value="Unassembled WGS sequence"/>
</dbReference>
<organism evidence="3 4">
    <name type="scientific">Tritrichomonas foetus</name>
    <dbReference type="NCBI Taxonomy" id="1144522"/>
    <lineage>
        <taxon>Eukaryota</taxon>
        <taxon>Metamonada</taxon>
        <taxon>Parabasalia</taxon>
        <taxon>Tritrichomonadida</taxon>
        <taxon>Tritrichomonadidae</taxon>
        <taxon>Tritrichomonas</taxon>
    </lineage>
</organism>
<dbReference type="CDD" id="cd00086">
    <property type="entry name" value="homeodomain"/>
    <property type="match status" value="1"/>
</dbReference>
<comment type="caution">
    <text evidence="3">The sequence shown here is derived from an EMBL/GenBank/DDBJ whole genome shotgun (WGS) entry which is preliminary data.</text>
</comment>
<dbReference type="InterPro" id="IPR009057">
    <property type="entry name" value="Homeodomain-like_sf"/>
</dbReference>
<dbReference type="AlphaFoldDB" id="A0A1J4K3N8"/>
<dbReference type="EMBL" id="MLAK01000752">
    <property type="protein sequence ID" value="OHT05586.1"/>
    <property type="molecule type" value="Genomic_DNA"/>
</dbReference>
<dbReference type="GO" id="GO:0005634">
    <property type="term" value="C:nucleus"/>
    <property type="evidence" value="ECO:0007669"/>
    <property type="project" value="UniProtKB-SubCell"/>
</dbReference>
<dbReference type="VEuPathDB" id="TrichDB:TRFO_26582"/>
<evidence type="ECO:0000313" key="4">
    <source>
        <dbReference type="Proteomes" id="UP000179807"/>
    </source>
</evidence>
<evidence type="ECO:0000313" key="3">
    <source>
        <dbReference type="EMBL" id="OHT05586.1"/>
    </source>
</evidence>
<proteinExistence type="predicted"/>
<dbReference type="GeneID" id="94839738"/>